<keyword evidence="5" id="KW-0677">Repeat</keyword>
<dbReference type="OMA" id="NRRMYRG"/>
<dbReference type="InterPro" id="IPR023395">
    <property type="entry name" value="MCP_dom_sf"/>
</dbReference>
<dbReference type="OrthoDB" id="2382881at2759"/>
<protein>
    <submittedName>
        <fullName evidence="12">Mitochondrial carrier</fullName>
    </submittedName>
</protein>
<feature type="repeat" description="Solcar" evidence="10">
    <location>
        <begin position="138"/>
        <end position="252"/>
    </location>
</feature>
<dbReference type="InterPro" id="IPR050567">
    <property type="entry name" value="Mitochondrial_Carrier"/>
</dbReference>
<proteinExistence type="inferred from homology"/>
<dbReference type="AlphaFoldDB" id="M3CWY3"/>
<dbReference type="PANTHER" id="PTHR45624:SF9">
    <property type="entry name" value="CARRIER PROTEIN, PUTATIVE (AFU_ORTHOLOGUE AFUA_4G06390)-RELATED"/>
    <property type="match status" value="1"/>
</dbReference>
<evidence type="ECO:0000256" key="10">
    <source>
        <dbReference type="PROSITE-ProRule" id="PRU00282"/>
    </source>
</evidence>
<evidence type="ECO:0000256" key="11">
    <source>
        <dbReference type="RuleBase" id="RU000488"/>
    </source>
</evidence>
<organism evidence="12 13">
    <name type="scientific">Sphaerulina musiva (strain SO2202)</name>
    <name type="common">Poplar stem canker fungus</name>
    <name type="synonym">Septoria musiva</name>
    <dbReference type="NCBI Taxonomy" id="692275"/>
    <lineage>
        <taxon>Eukaryota</taxon>
        <taxon>Fungi</taxon>
        <taxon>Dikarya</taxon>
        <taxon>Ascomycota</taxon>
        <taxon>Pezizomycotina</taxon>
        <taxon>Dothideomycetes</taxon>
        <taxon>Dothideomycetidae</taxon>
        <taxon>Mycosphaerellales</taxon>
        <taxon>Mycosphaerellaceae</taxon>
        <taxon>Sphaerulina</taxon>
    </lineage>
</organism>
<evidence type="ECO:0000256" key="4">
    <source>
        <dbReference type="ARBA" id="ARBA00022692"/>
    </source>
</evidence>
<dbReference type="GO" id="GO:0022857">
    <property type="term" value="F:transmembrane transporter activity"/>
    <property type="evidence" value="ECO:0007669"/>
    <property type="project" value="TreeGrafter"/>
</dbReference>
<dbReference type="InterPro" id="IPR018108">
    <property type="entry name" value="MCP_transmembrane"/>
</dbReference>
<evidence type="ECO:0000313" key="12">
    <source>
        <dbReference type="EMBL" id="EMF08632.1"/>
    </source>
</evidence>
<keyword evidence="7" id="KW-1133">Transmembrane helix</keyword>
<dbReference type="RefSeq" id="XP_016756753.1">
    <property type="nucleotide sequence ID" value="XM_016902244.1"/>
</dbReference>
<evidence type="ECO:0000256" key="7">
    <source>
        <dbReference type="ARBA" id="ARBA00022989"/>
    </source>
</evidence>
<dbReference type="Gene3D" id="1.50.40.10">
    <property type="entry name" value="Mitochondrial carrier domain"/>
    <property type="match status" value="1"/>
</dbReference>
<dbReference type="PANTHER" id="PTHR45624">
    <property type="entry name" value="MITOCHONDRIAL BASIC AMINO ACIDS TRANSPORTER-RELATED"/>
    <property type="match status" value="1"/>
</dbReference>
<comment type="subcellular location">
    <subcellularLocation>
        <location evidence="1">Mitochondrion membrane</location>
        <topology evidence="1">Multi-pass membrane protein</topology>
    </subcellularLocation>
</comment>
<keyword evidence="3 11" id="KW-0813">Transport</keyword>
<evidence type="ECO:0000256" key="3">
    <source>
        <dbReference type="ARBA" id="ARBA00022448"/>
    </source>
</evidence>
<evidence type="ECO:0000256" key="8">
    <source>
        <dbReference type="ARBA" id="ARBA00023128"/>
    </source>
</evidence>
<dbReference type="STRING" id="692275.M3CWY3"/>
<feature type="repeat" description="Solcar" evidence="10">
    <location>
        <begin position="30"/>
        <end position="111"/>
    </location>
</feature>
<dbReference type="GeneID" id="27899381"/>
<dbReference type="EMBL" id="KB456271">
    <property type="protein sequence ID" value="EMF08632.1"/>
    <property type="molecule type" value="Genomic_DNA"/>
</dbReference>
<keyword evidence="13" id="KW-1185">Reference proteome</keyword>
<dbReference type="PROSITE" id="PS50920">
    <property type="entry name" value="SOLCAR"/>
    <property type="match status" value="3"/>
</dbReference>
<name>M3CWY3_SPHMS</name>
<dbReference type="HOGENOM" id="CLU_015166_4_0_1"/>
<evidence type="ECO:0000313" key="13">
    <source>
        <dbReference type="Proteomes" id="UP000016931"/>
    </source>
</evidence>
<sequence length="350" mass="37687">MSASDGGGSNNKKSQGILFYHPSRNVTLLAKRRRTEISAASASLLSTFAAFPLDFTKSRMQSYNTGFGHTVKDAYKAEGMRAFWRGVGAPLASILVVRTLSMSIYQKSKYFFDRIIHDITGESPLVTANAAGAYPTIWTMLNFGAAGGVAGAAVTIISCPFELTKLNEQLAGKEARNKAESGRGQHATHNGVGGQKPGMVARFFRTGSFATASRLVKDRGFVGLYSGYRLHLMRDTLGTAIYFATYESVKQFMGNARGLSATSPGAVLLGGGACGVLSWVIVYPIDVAKTIYQKNALTAGSGYAARPKIKYFGGNYRGLGVSLGRTCIINMIFFSTFEFMKKEINALDLD</sequence>
<keyword evidence="9 10" id="KW-0472">Membrane</keyword>
<comment type="similarity">
    <text evidence="2 11">Belongs to the mitochondrial carrier (TC 2.A.29) family.</text>
</comment>
<dbReference type="Pfam" id="PF00153">
    <property type="entry name" value="Mito_carr"/>
    <property type="match status" value="3"/>
</dbReference>
<keyword evidence="8" id="KW-0496">Mitochondrion</keyword>
<dbReference type="SUPFAM" id="SSF103506">
    <property type="entry name" value="Mitochondrial carrier"/>
    <property type="match status" value="1"/>
</dbReference>
<keyword evidence="6" id="KW-0999">Mitochondrion inner membrane</keyword>
<dbReference type="eggNOG" id="KOG0758">
    <property type="taxonomic scope" value="Eukaryota"/>
</dbReference>
<accession>M3CWY3</accession>
<evidence type="ECO:0000256" key="9">
    <source>
        <dbReference type="ARBA" id="ARBA00023136"/>
    </source>
</evidence>
<dbReference type="Proteomes" id="UP000016931">
    <property type="component" value="Unassembled WGS sequence"/>
</dbReference>
<dbReference type="GO" id="GO:0031966">
    <property type="term" value="C:mitochondrial membrane"/>
    <property type="evidence" value="ECO:0007669"/>
    <property type="project" value="UniProtKB-SubCell"/>
</dbReference>
<evidence type="ECO:0000256" key="6">
    <source>
        <dbReference type="ARBA" id="ARBA00022792"/>
    </source>
</evidence>
<keyword evidence="4 10" id="KW-0812">Transmembrane</keyword>
<gene>
    <name evidence="12" type="ORF">SEPMUDRAFT_128937</name>
</gene>
<feature type="repeat" description="Solcar" evidence="10">
    <location>
        <begin position="262"/>
        <end position="343"/>
    </location>
</feature>
<evidence type="ECO:0000256" key="5">
    <source>
        <dbReference type="ARBA" id="ARBA00022737"/>
    </source>
</evidence>
<reference evidence="12 13" key="1">
    <citation type="journal article" date="2012" name="PLoS Pathog.">
        <title>Diverse lifestyles and strategies of plant pathogenesis encoded in the genomes of eighteen Dothideomycetes fungi.</title>
        <authorList>
            <person name="Ohm R.A."/>
            <person name="Feau N."/>
            <person name="Henrissat B."/>
            <person name="Schoch C.L."/>
            <person name="Horwitz B.A."/>
            <person name="Barry K.W."/>
            <person name="Condon B.J."/>
            <person name="Copeland A.C."/>
            <person name="Dhillon B."/>
            <person name="Glaser F."/>
            <person name="Hesse C.N."/>
            <person name="Kosti I."/>
            <person name="LaButti K."/>
            <person name="Lindquist E.A."/>
            <person name="Lucas S."/>
            <person name="Salamov A.A."/>
            <person name="Bradshaw R.E."/>
            <person name="Ciuffetti L."/>
            <person name="Hamelin R.C."/>
            <person name="Kema G.H.J."/>
            <person name="Lawrence C."/>
            <person name="Scott J.A."/>
            <person name="Spatafora J.W."/>
            <person name="Turgeon B.G."/>
            <person name="de Wit P.J.G.M."/>
            <person name="Zhong S."/>
            <person name="Goodwin S.B."/>
            <person name="Grigoriev I.V."/>
        </authorList>
    </citation>
    <scope>NUCLEOTIDE SEQUENCE [LARGE SCALE GENOMIC DNA]</scope>
    <source>
        <strain evidence="12 13">SO2202</strain>
    </source>
</reference>
<evidence type="ECO:0000256" key="2">
    <source>
        <dbReference type="ARBA" id="ARBA00006375"/>
    </source>
</evidence>
<evidence type="ECO:0000256" key="1">
    <source>
        <dbReference type="ARBA" id="ARBA00004225"/>
    </source>
</evidence>